<evidence type="ECO:0000256" key="7">
    <source>
        <dbReference type="HAMAP-Rule" id="MF_01147"/>
    </source>
</evidence>
<keyword evidence="5 7" id="KW-1133">Transmembrane helix</keyword>
<evidence type="ECO:0000313" key="9">
    <source>
        <dbReference type="Proteomes" id="UP000234479"/>
    </source>
</evidence>
<dbReference type="Pfam" id="PF01790">
    <property type="entry name" value="LGT"/>
    <property type="match status" value="1"/>
</dbReference>
<keyword evidence="3 7" id="KW-0808">Transferase</keyword>
<dbReference type="EMBL" id="PJRS01000023">
    <property type="protein sequence ID" value="PLR24331.1"/>
    <property type="molecule type" value="Genomic_DNA"/>
</dbReference>
<sequence>MIFPEFDPVLVQLGPFAIRWYALAYVAGILLGWRYAVRLVKTPRLWGGRAPTATPEQIDDLVLWITLGIILGGRLGYILFYSPSTIWTRPLEILQVWHGGMSFHGGFLGVCLAVILFARKNGVDLLKLGDLVAPVAPLGLLFGRLANFVNGELWGRTTDVPWGVVFCNDRIRDLEGGACVAGELPRHPSQLYEAALEGVLLFLILRLATHRFSFLQRRGGLVGLFMLCYGLFRASLENVRQPDAFMPNFPLGLTMGMMLSTPMLLVGGWLVWKALKQPVIPVSPASEPVQP</sequence>
<evidence type="ECO:0000256" key="2">
    <source>
        <dbReference type="ARBA" id="ARBA00022475"/>
    </source>
</evidence>
<feature type="transmembrane region" description="Helical" evidence="7">
    <location>
        <begin position="61"/>
        <end position="81"/>
    </location>
</feature>
<evidence type="ECO:0000256" key="4">
    <source>
        <dbReference type="ARBA" id="ARBA00022692"/>
    </source>
</evidence>
<dbReference type="EC" id="2.5.1.145" evidence="7"/>
<dbReference type="GO" id="GO:0005886">
    <property type="term" value="C:plasma membrane"/>
    <property type="evidence" value="ECO:0007669"/>
    <property type="project" value="UniProtKB-SubCell"/>
</dbReference>
<evidence type="ECO:0000256" key="1">
    <source>
        <dbReference type="ARBA" id="ARBA00007150"/>
    </source>
</evidence>
<reference evidence="8 9" key="1">
    <citation type="submission" date="2017-12" db="EMBL/GenBank/DDBJ databases">
        <title>The genome sequence of Caulobacter sp. 410.</title>
        <authorList>
            <person name="Gao J."/>
            <person name="Mao X."/>
            <person name="Sun J."/>
        </authorList>
    </citation>
    <scope>NUCLEOTIDE SEQUENCE [LARGE SCALE GENOMIC DNA]</scope>
    <source>
        <strain evidence="8 9">410</strain>
    </source>
</reference>
<dbReference type="InterPro" id="IPR001640">
    <property type="entry name" value="Lgt"/>
</dbReference>
<dbReference type="OrthoDB" id="871140at2"/>
<dbReference type="HAMAP" id="MF_01147">
    <property type="entry name" value="Lgt"/>
    <property type="match status" value="1"/>
</dbReference>
<dbReference type="PANTHER" id="PTHR30589:SF0">
    <property type="entry name" value="PHOSPHATIDYLGLYCEROL--PROLIPOPROTEIN DIACYLGLYCERYL TRANSFERASE"/>
    <property type="match status" value="1"/>
</dbReference>
<comment type="subcellular location">
    <subcellularLocation>
        <location evidence="7">Cell membrane</location>
        <topology evidence="7">Multi-pass membrane protein</topology>
    </subcellularLocation>
</comment>
<dbReference type="AlphaFoldDB" id="A0A2N5DE34"/>
<name>A0A2N5DE34_9CAUL</name>
<keyword evidence="2 7" id="KW-1003">Cell membrane</keyword>
<dbReference type="PROSITE" id="PS01311">
    <property type="entry name" value="LGT"/>
    <property type="match status" value="1"/>
</dbReference>
<comment type="similarity">
    <text evidence="1 7">Belongs to the Lgt family.</text>
</comment>
<organism evidence="8 9">
    <name type="scientific">Caulobacter zeae</name>
    <dbReference type="NCBI Taxonomy" id="2055137"/>
    <lineage>
        <taxon>Bacteria</taxon>
        <taxon>Pseudomonadati</taxon>
        <taxon>Pseudomonadota</taxon>
        <taxon>Alphaproteobacteria</taxon>
        <taxon>Caulobacterales</taxon>
        <taxon>Caulobacteraceae</taxon>
        <taxon>Caulobacter</taxon>
    </lineage>
</organism>
<comment type="caution">
    <text evidence="8">The sequence shown here is derived from an EMBL/GenBank/DDBJ whole genome shotgun (WGS) entry which is preliminary data.</text>
</comment>
<feature type="transmembrane region" description="Helical" evidence="7">
    <location>
        <begin position="248"/>
        <end position="272"/>
    </location>
</feature>
<accession>A0A2N5DE34</accession>
<keyword evidence="8" id="KW-0449">Lipoprotein</keyword>
<proteinExistence type="inferred from homology"/>
<feature type="transmembrane region" description="Helical" evidence="7">
    <location>
        <begin position="101"/>
        <end position="118"/>
    </location>
</feature>
<dbReference type="GO" id="GO:0042158">
    <property type="term" value="P:lipoprotein biosynthetic process"/>
    <property type="evidence" value="ECO:0007669"/>
    <property type="project" value="UniProtKB-UniRule"/>
</dbReference>
<evidence type="ECO:0000256" key="5">
    <source>
        <dbReference type="ARBA" id="ARBA00022989"/>
    </source>
</evidence>
<evidence type="ECO:0000256" key="6">
    <source>
        <dbReference type="ARBA" id="ARBA00023136"/>
    </source>
</evidence>
<dbReference type="RefSeq" id="WP_101718566.1">
    <property type="nucleotide sequence ID" value="NZ_PJRS01000023.1"/>
</dbReference>
<comment type="pathway">
    <text evidence="7">Protein modification; lipoprotein biosynthesis (diacylglyceryl transfer).</text>
</comment>
<feature type="transmembrane region" description="Helical" evidence="7">
    <location>
        <begin position="20"/>
        <end position="40"/>
    </location>
</feature>
<evidence type="ECO:0000313" key="8">
    <source>
        <dbReference type="EMBL" id="PLR24331.1"/>
    </source>
</evidence>
<comment type="catalytic activity">
    <reaction evidence="7">
        <text>L-cysteinyl-[prolipoprotein] + a 1,2-diacyl-sn-glycero-3-phospho-(1'-sn-glycerol) = an S-1,2-diacyl-sn-glyceryl-L-cysteinyl-[prolipoprotein] + sn-glycerol 1-phosphate + H(+)</text>
        <dbReference type="Rhea" id="RHEA:56712"/>
        <dbReference type="Rhea" id="RHEA-COMP:14679"/>
        <dbReference type="Rhea" id="RHEA-COMP:14680"/>
        <dbReference type="ChEBI" id="CHEBI:15378"/>
        <dbReference type="ChEBI" id="CHEBI:29950"/>
        <dbReference type="ChEBI" id="CHEBI:57685"/>
        <dbReference type="ChEBI" id="CHEBI:64716"/>
        <dbReference type="ChEBI" id="CHEBI:140658"/>
        <dbReference type="EC" id="2.5.1.145"/>
    </reaction>
</comment>
<keyword evidence="9" id="KW-1185">Reference proteome</keyword>
<dbReference type="GO" id="GO:0008961">
    <property type="term" value="F:phosphatidylglycerol-prolipoprotein diacylglyceryl transferase activity"/>
    <property type="evidence" value="ECO:0007669"/>
    <property type="project" value="UniProtKB-UniRule"/>
</dbReference>
<keyword evidence="6 7" id="KW-0472">Membrane</keyword>
<dbReference type="NCBIfam" id="TIGR00544">
    <property type="entry name" value="lgt"/>
    <property type="match status" value="1"/>
</dbReference>
<feature type="binding site" evidence="7">
    <location>
        <position position="144"/>
    </location>
    <ligand>
        <name>a 1,2-diacyl-sn-glycero-3-phospho-(1'-sn-glycerol)</name>
        <dbReference type="ChEBI" id="CHEBI:64716"/>
    </ligand>
</feature>
<gene>
    <name evidence="7" type="primary">lgt</name>
    <name evidence="8" type="ORF">SGCZBJ_13715</name>
</gene>
<evidence type="ECO:0000256" key="3">
    <source>
        <dbReference type="ARBA" id="ARBA00022679"/>
    </source>
</evidence>
<feature type="transmembrane region" description="Helical" evidence="7">
    <location>
        <begin position="220"/>
        <end position="236"/>
    </location>
</feature>
<dbReference type="Proteomes" id="UP000234479">
    <property type="component" value="Unassembled WGS sequence"/>
</dbReference>
<protein>
    <recommendedName>
        <fullName evidence="7">Phosphatidylglycerol--prolipoprotein diacylglyceryl transferase</fullName>
        <ecNumber evidence="7">2.5.1.145</ecNumber>
    </recommendedName>
</protein>
<comment type="function">
    <text evidence="7">Catalyzes the transfer of the diacylglyceryl group from phosphatidylglycerol to the sulfhydryl group of the N-terminal cysteine of a prolipoprotein, the first step in the formation of mature lipoproteins.</text>
</comment>
<dbReference type="PANTHER" id="PTHR30589">
    <property type="entry name" value="PROLIPOPROTEIN DIACYLGLYCERYL TRANSFERASE"/>
    <property type="match status" value="1"/>
</dbReference>
<keyword evidence="4 7" id="KW-0812">Transmembrane</keyword>
<dbReference type="UniPathway" id="UPA00664"/>